<dbReference type="SUPFAM" id="SSF54909">
    <property type="entry name" value="Dimeric alpha+beta barrel"/>
    <property type="match status" value="1"/>
</dbReference>
<keyword evidence="3" id="KW-0479">Metal-binding</keyword>
<evidence type="ECO:0000313" key="10">
    <source>
        <dbReference type="EMBL" id="EGG13838.1"/>
    </source>
</evidence>
<accession>F4QDP1</accession>
<evidence type="ECO:0000259" key="8">
    <source>
        <dbReference type="Pfam" id="PF04261"/>
    </source>
</evidence>
<dbReference type="PANTHER" id="PTHR30521">
    <property type="entry name" value="DEFERROCHELATASE/PEROXIDASE"/>
    <property type="match status" value="1"/>
</dbReference>
<feature type="compositionally biased region" description="Basic and acidic residues" evidence="7">
    <location>
        <begin position="150"/>
        <end position="160"/>
    </location>
</feature>
<gene>
    <name evidence="10" type="ORF">DFA_11599</name>
</gene>
<dbReference type="RefSeq" id="XP_004350546.1">
    <property type="nucleotide sequence ID" value="XM_004350495.1"/>
</dbReference>
<dbReference type="InterPro" id="IPR048327">
    <property type="entry name" value="Dyp_perox_N"/>
</dbReference>
<dbReference type="KEGG" id="dfa:DFA_11599"/>
<organism evidence="10 11">
    <name type="scientific">Cavenderia fasciculata</name>
    <name type="common">Slime mold</name>
    <name type="synonym">Dictyostelium fasciculatum</name>
    <dbReference type="NCBI Taxonomy" id="261658"/>
    <lineage>
        <taxon>Eukaryota</taxon>
        <taxon>Amoebozoa</taxon>
        <taxon>Evosea</taxon>
        <taxon>Eumycetozoa</taxon>
        <taxon>Dictyostelia</taxon>
        <taxon>Acytosteliales</taxon>
        <taxon>Cavenderiaceae</taxon>
        <taxon>Cavenderia</taxon>
    </lineage>
</organism>
<dbReference type="GO" id="GO:0020037">
    <property type="term" value="F:heme binding"/>
    <property type="evidence" value="ECO:0007669"/>
    <property type="project" value="InterPro"/>
</dbReference>
<keyword evidence="4" id="KW-0560">Oxidoreductase</keyword>
<dbReference type="InterPro" id="IPR006314">
    <property type="entry name" value="Dyp_peroxidase"/>
</dbReference>
<comment type="cofactor">
    <cofactor evidence="1">
        <name>heme b</name>
        <dbReference type="ChEBI" id="CHEBI:60344"/>
    </cofactor>
</comment>
<dbReference type="Pfam" id="PF04261">
    <property type="entry name" value="Dyp_perox_N"/>
    <property type="match status" value="1"/>
</dbReference>
<dbReference type="EMBL" id="GL883029">
    <property type="protein sequence ID" value="EGG13838.1"/>
    <property type="molecule type" value="Genomic_DNA"/>
</dbReference>
<reference evidence="11" key="1">
    <citation type="journal article" date="2011" name="Genome Res.">
        <title>Phylogeny-wide analysis of social amoeba genomes highlights ancient origins for complex intercellular communication.</title>
        <authorList>
            <person name="Heidel A.J."/>
            <person name="Lawal H.M."/>
            <person name="Felder M."/>
            <person name="Schilde C."/>
            <person name="Helps N.R."/>
            <person name="Tunggal B."/>
            <person name="Rivero F."/>
            <person name="John U."/>
            <person name="Schleicher M."/>
            <person name="Eichinger L."/>
            <person name="Platzer M."/>
            <person name="Noegel A.A."/>
            <person name="Schaap P."/>
            <person name="Gloeckner G."/>
        </authorList>
    </citation>
    <scope>NUCLEOTIDE SEQUENCE [LARGE SCALE GENOMIC DNA]</scope>
    <source>
        <strain evidence="11">SH3</strain>
    </source>
</reference>
<dbReference type="Pfam" id="PF20628">
    <property type="entry name" value="Dyp_perox_C"/>
    <property type="match status" value="1"/>
</dbReference>
<dbReference type="GeneID" id="14865789"/>
<evidence type="ECO:0000256" key="1">
    <source>
        <dbReference type="ARBA" id="ARBA00001970"/>
    </source>
</evidence>
<dbReference type="AlphaFoldDB" id="F4QDP1"/>
<keyword evidence="2 10" id="KW-0575">Peroxidase</keyword>
<evidence type="ECO:0000256" key="3">
    <source>
        <dbReference type="ARBA" id="ARBA00022723"/>
    </source>
</evidence>
<dbReference type="GO" id="GO:0046872">
    <property type="term" value="F:metal ion binding"/>
    <property type="evidence" value="ECO:0007669"/>
    <property type="project" value="UniProtKB-KW"/>
</dbReference>
<evidence type="ECO:0000256" key="7">
    <source>
        <dbReference type="SAM" id="MobiDB-lite"/>
    </source>
</evidence>
<keyword evidence="5" id="KW-0408">Iron</keyword>
<comment type="similarity">
    <text evidence="6">Belongs to the DyP-type peroxidase family.</text>
</comment>
<dbReference type="PANTHER" id="PTHR30521:SF0">
    <property type="entry name" value="DYP-TYPE PEROXIDASE FAMILY PROTEIN"/>
    <property type="match status" value="1"/>
</dbReference>
<feature type="domain" description="Dyp-type peroxidase C-terminal" evidence="9">
    <location>
        <begin position="138"/>
        <end position="294"/>
    </location>
</feature>
<dbReference type="STRING" id="1054147.F4QDP1"/>
<proteinExistence type="inferred from homology"/>
<keyword evidence="11" id="KW-1185">Reference proteome</keyword>
<evidence type="ECO:0000256" key="2">
    <source>
        <dbReference type="ARBA" id="ARBA00022559"/>
    </source>
</evidence>
<sequence length="304" mass="33597">MSAASLAQSGILLEGMKFAIFIEARILDYSGLGSKCQQFLSNLKTLQTKNEKASLGAVVAFGHDSWKSINKGQGGSELINFVPLGNDHISAPSTQRDMFIHIQSLHFDIVFTLAMQASRIFGPSIKVEEEVHGFRWEQERDTTGFIDGTENPKGEKDRADAAIVPDGPDKGGSYILSQRFVHDLKSWEKLAVHTQEKDFGRTKEKSVELPLDKRNPGAHVTKTDLGDKVVRQSLPYGKATTGEVGLYFLSYAKHLSFHADQLKSMFGGVDGTFDQILNFTKPVTGSYWFAPSLNQLNQLAKTNL</sequence>
<evidence type="ECO:0000259" key="9">
    <source>
        <dbReference type="Pfam" id="PF20628"/>
    </source>
</evidence>
<evidence type="ECO:0000313" key="11">
    <source>
        <dbReference type="Proteomes" id="UP000007797"/>
    </source>
</evidence>
<protein>
    <submittedName>
        <fullName evidence="10">Dyp-type peroxidase family protein</fullName>
    </submittedName>
</protein>
<dbReference type="OMA" id="QQEAIIG"/>
<evidence type="ECO:0000256" key="4">
    <source>
        <dbReference type="ARBA" id="ARBA00023002"/>
    </source>
</evidence>
<feature type="region of interest" description="Disordered" evidence="7">
    <location>
        <begin position="144"/>
        <end position="164"/>
    </location>
</feature>
<dbReference type="PROSITE" id="PS51404">
    <property type="entry name" value="DYP_PEROXIDASE"/>
    <property type="match status" value="1"/>
</dbReference>
<dbReference type="GO" id="GO:0005829">
    <property type="term" value="C:cytosol"/>
    <property type="evidence" value="ECO:0007669"/>
    <property type="project" value="TreeGrafter"/>
</dbReference>
<evidence type="ECO:0000256" key="6">
    <source>
        <dbReference type="ARBA" id="ARBA00025737"/>
    </source>
</evidence>
<dbReference type="Proteomes" id="UP000007797">
    <property type="component" value="Unassembled WGS sequence"/>
</dbReference>
<evidence type="ECO:0000256" key="5">
    <source>
        <dbReference type="ARBA" id="ARBA00023004"/>
    </source>
</evidence>
<dbReference type="OrthoDB" id="76259at2759"/>
<dbReference type="InterPro" id="IPR011008">
    <property type="entry name" value="Dimeric_a/b-barrel"/>
</dbReference>
<dbReference type="GO" id="GO:0004601">
    <property type="term" value="F:peroxidase activity"/>
    <property type="evidence" value="ECO:0007669"/>
    <property type="project" value="UniProtKB-KW"/>
</dbReference>
<feature type="domain" description="Dyp-type peroxidase N-terminal" evidence="8">
    <location>
        <begin position="8"/>
        <end position="135"/>
    </location>
</feature>
<dbReference type="InterPro" id="IPR048328">
    <property type="entry name" value="Dyp_perox_C"/>
</dbReference>
<dbReference type="NCBIfam" id="TIGR01413">
    <property type="entry name" value="Dyp_perox_fam"/>
    <property type="match status" value="1"/>
</dbReference>
<name>F4QDP1_CACFS</name>